<dbReference type="EMBL" id="HBEL01001347">
    <property type="protein sequence ID" value="CAD8404529.1"/>
    <property type="molecule type" value="Transcribed_RNA"/>
</dbReference>
<dbReference type="AlphaFoldDB" id="A0A7S0G848"/>
<evidence type="ECO:0000313" key="1">
    <source>
        <dbReference type="EMBL" id="CAD8404529.1"/>
    </source>
</evidence>
<proteinExistence type="predicted"/>
<protein>
    <submittedName>
        <fullName evidence="1">Uncharacterized protein</fullName>
    </submittedName>
</protein>
<organism evidence="1">
    <name type="scientific">Proboscia inermis</name>
    <dbReference type="NCBI Taxonomy" id="420281"/>
    <lineage>
        <taxon>Eukaryota</taxon>
        <taxon>Sar</taxon>
        <taxon>Stramenopiles</taxon>
        <taxon>Ochrophyta</taxon>
        <taxon>Bacillariophyta</taxon>
        <taxon>Coscinodiscophyceae</taxon>
        <taxon>Rhizosoleniophycidae</taxon>
        <taxon>Rhizosoleniales</taxon>
        <taxon>Rhizosoleniaceae</taxon>
        <taxon>Proboscia</taxon>
    </lineage>
</organism>
<reference evidence="1" key="1">
    <citation type="submission" date="2021-01" db="EMBL/GenBank/DDBJ databases">
        <authorList>
            <person name="Corre E."/>
            <person name="Pelletier E."/>
            <person name="Niang G."/>
            <person name="Scheremetjew M."/>
            <person name="Finn R."/>
            <person name="Kale V."/>
            <person name="Holt S."/>
            <person name="Cochrane G."/>
            <person name="Meng A."/>
            <person name="Brown T."/>
            <person name="Cohen L."/>
        </authorList>
    </citation>
    <scope>NUCLEOTIDE SEQUENCE</scope>
    <source>
        <strain evidence="1">CCAP1064/1</strain>
    </source>
</reference>
<gene>
    <name evidence="1" type="ORF">PINE0816_LOCUS633</name>
</gene>
<accession>A0A7S0G848</accession>
<name>A0A7S0G848_9STRA</name>
<sequence>MKLQTEQNMCKKKDEMINLLSQRLEMMELDLRGLRSTQETLLNANNAPTNMPDSNCLQQQHNRNLENTVMNPSNSTQHDISNNKQQHTKNIETNQSDFVIYDQDNVEIITQKHSVHVQQRLPNMKQHVNGNNLSPKRNNQQFFQGQKLVKSNDRRFLC</sequence>